<dbReference type="SUPFAM" id="SSF52172">
    <property type="entry name" value="CheY-like"/>
    <property type="match status" value="2"/>
</dbReference>
<keyword evidence="7" id="KW-0067">ATP-binding</keyword>
<dbReference type="InterPro" id="IPR035965">
    <property type="entry name" value="PAS-like_dom_sf"/>
</dbReference>
<dbReference type="SUPFAM" id="SSF55785">
    <property type="entry name" value="PYP-like sensor domain (PAS domain)"/>
    <property type="match status" value="1"/>
</dbReference>
<dbReference type="InterPro" id="IPR004358">
    <property type="entry name" value="Sig_transdc_His_kin-like_C"/>
</dbReference>
<reference evidence="11" key="1">
    <citation type="journal article" date="2020" name="Nature">
        <title>Giant virus diversity and host interactions through global metagenomics.</title>
        <authorList>
            <person name="Schulz F."/>
            <person name="Roux S."/>
            <person name="Paez-Espino D."/>
            <person name="Jungbluth S."/>
            <person name="Walsh D.A."/>
            <person name="Denef V.J."/>
            <person name="McMahon K.D."/>
            <person name="Konstantinidis K.T."/>
            <person name="Eloe-Fadrosh E.A."/>
            <person name="Kyrpides N.C."/>
            <person name="Woyke T."/>
        </authorList>
    </citation>
    <scope>NUCLEOTIDE SEQUENCE</scope>
    <source>
        <strain evidence="11">GVMAG-M-3300023179-107</strain>
    </source>
</reference>
<dbReference type="CDD" id="cd16922">
    <property type="entry name" value="HATPase_EvgS-ArcB-TorS-like"/>
    <property type="match status" value="1"/>
</dbReference>
<evidence type="ECO:0000256" key="2">
    <source>
        <dbReference type="ARBA" id="ARBA00012438"/>
    </source>
</evidence>
<evidence type="ECO:0000256" key="6">
    <source>
        <dbReference type="ARBA" id="ARBA00022777"/>
    </source>
</evidence>
<dbReference type="Pfam" id="PF00072">
    <property type="entry name" value="Response_reg"/>
    <property type="match status" value="2"/>
</dbReference>
<dbReference type="InterPro" id="IPR003594">
    <property type="entry name" value="HATPase_dom"/>
</dbReference>
<dbReference type="EC" id="2.7.13.3" evidence="2"/>
<dbReference type="FunFam" id="3.30.565.10:FF:000010">
    <property type="entry name" value="Sensor histidine kinase RcsC"/>
    <property type="match status" value="1"/>
</dbReference>
<name>A0A6C0E137_9ZZZZ</name>
<dbReference type="PRINTS" id="PR00344">
    <property type="entry name" value="BCTRLSENSOR"/>
</dbReference>
<dbReference type="InterPro" id="IPR001789">
    <property type="entry name" value="Sig_transdc_resp-reg_receiver"/>
</dbReference>
<dbReference type="InterPro" id="IPR005467">
    <property type="entry name" value="His_kinase_dom"/>
</dbReference>
<dbReference type="GO" id="GO:0005524">
    <property type="term" value="F:ATP binding"/>
    <property type="evidence" value="ECO:0007669"/>
    <property type="project" value="UniProtKB-KW"/>
</dbReference>
<keyword evidence="5" id="KW-0547">Nucleotide-binding</keyword>
<keyword evidence="6" id="KW-0418">Kinase</keyword>
<keyword evidence="3" id="KW-0597">Phosphoprotein</keyword>
<dbReference type="Gene3D" id="3.30.565.10">
    <property type="entry name" value="Histidine kinase-like ATPase, C-terminal domain"/>
    <property type="match status" value="1"/>
</dbReference>
<organism evidence="11">
    <name type="scientific">viral metagenome</name>
    <dbReference type="NCBI Taxonomy" id="1070528"/>
    <lineage>
        <taxon>unclassified sequences</taxon>
        <taxon>metagenomes</taxon>
        <taxon>organismal metagenomes</taxon>
    </lineage>
</organism>
<dbReference type="EMBL" id="MN739708">
    <property type="protein sequence ID" value="QHT22253.1"/>
    <property type="molecule type" value="Genomic_DNA"/>
</dbReference>
<dbReference type="SMART" id="SM00388">
    <property type="entry name" value="HisKA"/>
    <property type="match status" value="1"/>
</dbReference>
<dbReference type="PANTHER" id="PTHR45339">
    <property type="entry name" value="HYBRID SIGNAL TRANSDUCTION HISTIDINE KINASE J"/>
    <property type="match status" value="1"/>
</dbReference>
<dbReference type="PROSITE" id="PS50109">
    <property type="entry name" value="HIS_KIN"/>
    <property type="match status" value="1"/>
</dbReference>
<dbReference type="SMART" id="SM00387">
    <property type="entry name" value="HATPase_c"/>
    <property type="match status" value="1"/>
</dbReference>
<dbReference type="CDD" id="cd00082">
    <property type="entry name" value="HisKA"/>
    <property type="match status" value="1"/>
</dbReference>
<evidence type="ECO:0000256" key="8">
    <source>
        <dbReference type="ARBA" id="ARBA00023012"/>
    </source>
</evidence>
<comment type="catalytic activity">
    <reaction evidence="1">
        <text>ATP + protein L-histidine = ADP + protein N-phospho-L-histidine.</text>
        <dbReference type="EC" id="2.7.13.3"/>
    </reaction>
</comment>
<sequence>MSNKKQVSKMFSIIDEDITLVLDNLPVGIIRMNESGKCVYTNMYIKKMLNIKDASGVCDAYMSAIHKDDMQCELDICRNFLHNYTESSNVVRIYNNLQKDYRWYMNKRTIIRSREGILTFMNTLQDVHENKLMELKLRDETLKAEKAYNHKTIFLANMSHEIRTPLNGIIGMLTLLEDTPLTNDQGDYISMLKECSYNLMTIINDILDFSKLEVGKITLDIKDMNLQECLESTNDIIMSKIYEKSLEFTSNIANDVPLYIKSDINRIKQVLLNLLSNSIKFTDDGNIILNVEKINYNTARKLYSMNKKEIPPYNDKYVYVRFDIEDTGCGIDKDDVSKLFKSFSQVDNQSTSKVYQGTGLGLAISKELVELMNGCIWLQWSEREKGSHFSFIIRVGICQEDVSTESDENDECLKNAHVLIVDDNMHNRLSLSGIVSKWGMIPHIFSNGEEALYFSKVHTFHIGLIDICMPKMDGHTLAAKFREQSDTKNANIPLIALSSFGEKISKTNNHFSAHIVKPIKELKLKKECMQLLSSDKFTSLSKGDIVSFEIDNNLDELKENIRILVAEDIYINQRVIVSFLNKSGFKNVLIVENGQQCIEAVLNKQFDVILLDIRMPVKNGDTVMKEISQFYSGESLNNLTKPYVVAVTAYGMEEDKEKYLSMGFDNYIPKPVSKSQLDKCMNMYIQKMLHE</sequence>
<evidence type="ECO:0000313" key="11">
    <source>
        <dbReference type="EMBL" id="QHT22253.1"/>
    </source>
</evidence>
<dbReference type="InterPro" id="IPR036097">
    <property type="entry name" value="HisK_dim/P_sf"/>
</dbReference>
<dbReference type="FunFam" id="1.10.287.130:FF:000002">
    <property type="entry name" value="Two-component osmosensing histidine kinase"/>
    <property type="match status" value="1"/>
</dbReference>
<dbReference type="Gene3D" id="3.30.450.20">
    <property type="entry name" value="PAS domain"/>
    <property type="match status" value="1"/>
</dbReference>
<dbReference type="InterPro" id="IPR036890">
    <property type="entry name" value="HATPase_C_sf"/>
</dbReference>
<dbReference type="Pfam" id="PF00512">
    <property type="entry name" value="HisKA"/>
    <property type="match status" value="1"/>
</dbReference>
<dbReference type="SMART" id="SM00448">
    <property type="entry name" value="REC"/>
    <property type="match status" value="2"/>
</dbReference>
<evidence type="ECO:0000256" key="5">
    <source>
        <dbReference type="ARBA" id="ARBA00022741"/>
    </source>
</evidence>
<keyword evidence="4" id="KW-0808">Transferase</keyword>
<evidence type="ECO:0000256" key="1">
    <source>
        <dbReference type="ARBA" id="ARBA00000085"/>
    </source>
</evidence>
<dbReference type="SUPFAM" id="SSF55874">
    <property type="entry name" value="ATPase domain of HSP90 chaperone/DNA topoisomerase II/histidine kinase"/>
    <property type="match status" value="1"/>
</dbReference>
<dbReference type="CDD" id="cd17546">
    <property type="entry name" value="REC_hyHK_CKI1_RcsC-like"/>
    <property type="match status" value="2"/>
</dbReference>
<evidence type="ECO:0000259" key="10">
    <source>
        <dbReference type="PROSITE" id="PS50110"/>
    </source>
</evidence>
<dbReference type="InterPro" id="IPR003661">
    <property type="entry name" value="HisK_dim/P_dom"/>
</dbReference>
<evidence type="ECO:0000256" key="7">
    <source>
        <dbReference type="ARBA" id="ARBA00022840"/>
    </source>
</evidence>
<dbReference type="InterPro" id="IPR011006">
    <property type="entry name" value="CheY-like_superfamily"/>
</dbReference>
<dbReference type="Gene3D" id="3.40.50.2300">
    <property type="match status" value="2"/>
</dbReference>
<proteinExistence type="predicted"/>
<keyword evidence="8" id="KW-0902">Two-component regulatory system</keyword>
<dbReference type="Gene3D" id="1.10.287.130">
    <property type="match status" value="1"/>
</dbReference>
<dbReference type="AlphaFoldDB" id="A0A6C0E137"/>
<dbReference type="PANTHER" id="PTHR45339:SF5">
    <property type="entry name" value="HISTIDINE KINASE"/>
    <property type="match status" value="1"/>
</dbReference>
<feature type="domain" description="Response regulatory" evidence="10">
    <location>
        <begin position="562"/>
        <end position="685"/>
    </location>
</feature>
<evidence type="ECO:0000259" key="9">
    <source>
        <dbReference type="PROSITE" id="PS50109"/>
    </source>
</evidence>
<dbReference type="PROSITE" id="PS50110">
    <property type="entry name" value="RESPONSE_REGULATORY"/>
    <property type="match status" value="2"/>
</dbReference>
<dbReference type="Pfam" id="PF02518">
    <property type="entry name" value="HATPase_c"/>
    <property type="match status" value="1"/>
</dbReference>
<feature type="domain" description="Histidine kinase" evidence="9">
    <location>
        <begin position="157"/>
        <end position="397"/>
    </location>
</feature>
<protein>
    <recommendedName>
        <fullName evidence="2">histidine kinase</fullName>
        <ecNumber evidence="2">2.7.13.3</ecNumber>
    </recommendedName>
</protein>
<feature type="domain" description="Response regulatory" evidence="10">
    <location>
        <begin position="417"/>
        <end position="532"/>
    </location>
</feature>
<accession>A0A6C0E137</accession>
<evidence type="ECO:0000256" key="3">
    <source>
        <dbReference type="ARBA" id="ARBA00022553"/>
    </source>
</evidence>
<evidence type="ECO:0000256" key="4">
    <source>
        <dbReference type="ARBA" id="ARBA00022679"/>
    </source>
</evidence>
<dbReference type="SUPFAM" id="SSF47384">
    <property type="entry name" value="Homodimeric domain of signal transducing histidine kinase"/>
    <property type="match status" value="1"/>
</dbReference>
<dbReference type="GO" id="GO:0000155">
    <property type="term" value="F:phosphorelay sensor kinase activity"/>
    <property type="evidence" value="ECO:0007669"/>
    <property type="project" value="InterPro"/>
</dbReference>